<keyword evidence="4" id="KW-0285">Flavoprotein</keyword>
<dbReference type="GO" id="GO:0016491">
    <property type="term" value="F:oxidoreductase activity"/>
    <property type="evidence" value="ECO:0007669"/>
    <property type="project" value="InterPro"/>
</dbReference>
<dbReference type="PhylomeDB" id="R7QHT5"/>
<dbReference type="Gene3D" id="3.50.50.60">
    <property type="entry name" value="FAD/NAD(P)-binding domain"/>
    <property type="match status" value="4"/>
</dbReference>
<dbReference type="Proteomes" id="UP000012073">
    <property type="component" value="Unassembled WGS sequence"/>
</dbReference>
<dbReference type="EMBL" id="HG001832">
    <property type="protein sequence ID" value="CDF37338.1"/>
    <property type="molecule type" value="Genomic_DNA"/>
</dbReference>
<dbReference type="Gramene" id="CDF37338">
    <property type="protein sequence ID" value="CDF37338"/>
    <property type="gene ID" value="CHC_T00005483001"/>
</dbReference>
<dbReference type="Pfam" id="PF07992">
    <property type="entry name" value="Pyr_redox_2"/>
    <property type="match status" value="2"/>
</dbReference>
<evidence type="ECO:0000313" key="9">
    <source>
        <dbReference type="Proteomes" id="UP000012073"/>
    </source>
</evidence>
<evidence type="ECO:0000256" key="6">
    <source>
        <dbReference type="SAM" id="MobiDB-lite"/>
    </source>
</evidence>
<dbReference type="InterPro" id="IPR023753">
    <property type="entry name" value="FAD/NAD-binding_dom"/>
</dbReference>
<gene>
    <name evidence="8" type="ORF">CHC_T00005483001</name>
</gene>
<name>R7QHT5_CHOCR</name>
<feature type="region of interest" description="Disordered" evidence="6">
    <location>
        <begin position="208"/>
        <end position="240"/>
    </location>
</feature>
<dbReference type="PANTHER" id="PTHR43429:SF2">
    <property type="entry name" value="PYRIDINE NUCLEOTIDE-DISULFIDE OXIDOREDUCTASE DOMAIN-CONTAINING PROTEIN 1"/>
    <property type="match status" value="1"/>
</dbReference>
<organism evidence="8 9">
    <name type="scientific">Chondrus crispus</name>
    <name type="common">Carrageen Irish moss</name>
    <name type="synonym">Polymorpha crispa</name>
    <dbReference type="NCBI Taxonomy" id="2769"/>
    <lineage>
        <taxon>Eukaryota</taxon>
        <taxon>Rhodophyta</taxon>
        <taxon>Florideophyceae</taxon>
        <taxon>Rhodymeniophycidae</taxon>
        <taxon>Gigartinales</taxon>
        <taxon>Gigartinaceae</taxon>
        <taxon>Chondrus</taxon>
    </lineage>
</organism>
<sequence length="532" mass="56526">MPAQAVVLGGGVAGATCALELSALTPPDTPLTVTLIDPQPIIKACTLVAKLTRSALDLAISDVDAAEWSRARGIVFVQDRAVAVRDGQVRCQSGAVFRFSACCIATGAAPFSPHALRAAGDSVLTLRDTCSVDSLKRKLAGARRAVVVGAGGIAMELVHEIARCHIVWVMKGTHVGSPFFDKRAAEQLSNVFGLGQLSCESLGDSLPENRDVTGSGSSASPLSAQSTIASSASSNETEKGRNIDAFGAGVGPEWVSRRFQPVLFDKKGKIEIQQPSKYTELEGRSTNSQKIVRIAKECEILRVTKDDAGVWPIVAHLSDGSMVGADVILVGTGVLPNVNWLRGSGIEIDQGFASKREASLSGCPGGILVSAENMSTNVRGLFAAGDCTTVRLDTVGADWIQMRLWSQAQTAGRACAQSMARYLQGEPAACLGLDFDVFAHATQFFNKKVVLLGRYNAQGVKDDYRMVESGGERGDDHYIRVVLVNGRVRGAILVGEVDKAETFENLILDGLDVSQLEAELVDPSIDLEDYFD</sequence>
<evidence type="ECO:0000256" key="3">
    <source>
        <dbReference type="ARBA" id="ARBA00018240"/>
    </source>
</evidence>
<dbReference type="OMA" id="MCENLIL"/>
<dbReference type="GeneID" id="17324874"/>
<dbReference type="PANTHER" id="PTHR43429">
    <property type="entry name" value="PYRIDINE NUCLEOTIDE-DISULFIDE OXIDOREDUCTASE DOMAIN-CONTAINING"/>
    <property type="match status" value="1"/>
</dbReference>
<evidence type="ECO:0000256" key="5">
    <source>
        <dbReference type="ARBA" id="ARBA00022827"/>
    </source>
</evidence>
<dbReference type="Gene3D" id="3.30.390.30">
    <property type="match status" value="1"/>
</dbReference>
<proteinExistence type="inferred from homology"/>
<dbReference type="PRINTS" id="PR00368">
    <property type="entry name" value="FADPNR"/>
</dbReference>
<feature type="domain" description="FAD/NAD(P)-binding" evidence="7">
    <location>
        <begin position="4"/>
        <end position="191"/>
    </location>
</feature>
<evidence type="ECO:0000313" key="8">
    <source>
        <dbReference type="EMBL" id="CDF37338.1"/>
    </source>
</evidence>
<dbReference type="RefSeq" id="XP_005717157.1">
    <property type="nucleotide sequence ID" value="XM_005717100.1"/>
</dbReference>
<dbReference type="OrthoDB" id="202203at2759"/>
<evidence type="ECO:0000259" key="7">
    <source>
        <dbReference type="Pfam" id="PF07992"/>
    </source>
</evidence>
<evidence type="ECO:0000256" key="2">
    <source>
        <dbReference type="ARBA" id="ARBA00008147"/>
    </source>
</evidence>
<dbReference type="InterPro" id="IPR050260">
    <property type="entry name" value="FAD-bd_OxRdtase"/>
</dbReference>
<feature type="compositionally biased region" description="Low complexity" evidence="6">
    <location>
        <begin position="214"/>
        <end position="234"/>
    </location>
</feature>
<reference evidence="9" key="1">
    <citation type="journal article" date="2013" name="Proc. Natl. Acad. Sci. U.S.A.">
        <title>Genome structure and metabolic features in the red seaweed Chondrus crispus shed light on evolution of the Archaeplastida.</title>
        <authorList>
            <person name="Collen J."/>
            <person name="Porcel B."/>
            <person name="Carre W."/>
            <person name="Ball S.G."/>
            <person name="Chaparro C."/>
            <person name="Tonon T."/>
            <person name="Barbeyron T."/>
            <person name="Michel G."/>
            <person name="Noel B."/>
            <person name="Valentin K."/>
            <person name="Elias M."/>
            <person name="Artiguenave F."/>
            <person name="Arun A."/>
            <person name="Aury J.M."/>
            <person name="Barbosa-Neto J.F."/>
            <person name="Bothwell J.H."/>
            <person name="Bouget F.Y."/>
            <person name="Brillet L."/>
            <person name="Cabello-Hurtado F."/>
            <person name="Capella-Gutierrez S."/>
            <person name="Charrier B."/>
            <person name="Cladiere L."/>
            <person name="Cock J.M."/>
            <person name="Coelho S.M."/>
            <person name="Colleoni C."/>
            <person name="Czjzek M."/>
            <person name="Da Silva C."/>
            <person name="Delage L."/>
            <person name="Denoeud F."/>
            <person name="Deschamps P."/>
            <person name="Dittami S.M."/>
            <person name="Gabaldon T."/>
            <person name="Gachon C.M."/>
            <person name="Groisillier A."/>
            <person name="Herve C."/>
            <person name="Jabbari K."/>
            <person name="Katinka M."/>
            <person name="Kloareg B."/>
            <person name="Kowalczyk N."/>
            <person name="Labadie K."/>
            <person name="Leblanc C."/>
            <person name="Lopez P.J."/>
            <person name="McLachlan D.H."/>
            <person name="Meslet-Cladiere L."/>
            <person name="Moustafa A."/>
            <person name="Nehr Z."/>
            <person name="Nyvall Collen P."/>
            <person name="Panaud O."/>
            <person name="Partensky F."/>
            <person name="Poulain J."/>
            <person name="Rensing S.A."/>
            <person name="Rousvoal S."/>
            <person name="Samson G."/>
            <person name="Symeonidi A."/>
            <person name="Weissenbach J."/>
            <person name="Zambounis A."/>
            <person name="Wincker P."/>
            <person name="Boyen C."/>
        </authorList>
    </citation>
    <scope>NUCLEOTIDE SEQUENCE [LARGE SCALE GENOMIC DNA]</scope>
    <source>
        <strain evidence="9">cv. Stackhouse</strain>
    </source>
</reference>
<dbReference type="InterPro" id="IPR016156">
    <property type="entry name" value="FAD/NAD-linked_Rdtase_dimer_sf"/>
</dbReference>
<dbReference type="KEGG" id="ccp:CHC_T00005483001"/>
<keyword evidence="9" id="KW-1185">Reference proteome</keyword>
<dbReference type="AlphaFoldDB" id="R7QHT5"/>
<dbReference type="SUPFAM" id="SSF51905">
    <property type="entry name" value="FAD/NAD(P)-binding domain"/>
    <property type="match status" value="1"/>
</dbReference>
<comment type="cofactor">
    <cofactor evidence="1">
        <name>FAD</name>
        <dbReference type="ChEBI" id="CHEBI:57692"/>
    </cofactor>
</comment>
<keyword evidence="5" id="KW-0274">FAD</keyword>
<accession>R7QHT5</accession>
<dbReference type="InterPro" id="IPR036188">
    <property type="entry name" value="FAD/NAD-bd_sf"/>
</dbReference>
<dbReference type="STRING" id="2769.R7QHT5"/>
<feature type="domain" description="FAD/NAD(P)-binding" evidence="7">
    <location>
        <begin position="292"/>
        <end position="410"/>
    </location>
</feature>
<comment type="similarity">
    <text evidence="2">Belongs to the class-I pyridine nucleotide-disulfide oxidoreductase family. PYROXD1 subfamily.</text>
</comment>
<protein>
    <recommendedName>
        <fullName evidence="3">Pyridine nucleotide-disulfide oxidoreductase domain-containing protein 1</fullName>
    </recommendedName>
</protein>
<evidence type="ECO:0000256" key="4">
    <source>
        <dbReference type="ARBA" id="ARBA00022630"/>
    </source>
</evidence>
<evidence type="ECO:0000256" key="1">
    <source>
        <dbReference type="ARBA" id="ARBA00001974"/>
    </source>
</evidence>